<accession>A0A0C2VKQ2</accession>
<dbReference type="RefSeq" id="WP_041089261.1">
    <property type="nucleotide sequence ID" value="NZ_JXRP01000018.1"/>
</dbReference>
<proteinExistence type="predicted"/>
<keyword evidence="3" id="KW-1185">Reference proteome</keyword>
<evidence type="ECO:0000313" key="3">
    <source>
        <dbReference type="Proteomes" id="UP000031938"/>
    </source>
</evidence>
<dbReference type="EMBL" id="JXRP01000018">
    <property type="protein sequence ID" value="KIL45006.1"/>
    <property type="molecule type" value="Genomic_DNA"/>
</dbReference>
<keyword evidence="1" id="KW-0175">Coiled coil</keyword>
<sequence>MNLDQRIAVERDRVAGDIQKLNEENKTDSDLLNDLKQEYNAAIFSLEAEKIDSVNERIKTVNDRIKIRKDKIEALENDNPLIQSIVVKEVEQWMNEAEILEEQAESLFKELQPKRKKLLDGLSELDNIKNRINSLSYSINYFNEQYMNDQTRNKLGLTKVRISPLDNPATKIMNSLLIENKDVFKRS</sequence>
<protein>
    <submittedName>
        <fullName evidence="2">Uncharacterized protein</fullName>
    </submittedName>
</protein>
<dbReference type="AlphaFoldDB" id="A0A0C2VKQ2"/>
<dbReference type="Proteomes" id="UP000031938">
    <property type="component" value="Unassembled WGS sequence"/>
</dbReference>
<dbReference type="PATRIC" id="fig|889306.3.peg.2564"/>
<reference evidence="2 3" key="1">
    <citation type="submission" date="2015-01" db="EMBL/GenBank/DDBJ databases">
        <title>Genome sequencing of Jeotgalibacillus soli.</title>
        <authorList>
            <person name="Goh K.M."/>
            <person name="Chan K.-G."/>
            <person name="Yaakop A.S."/>
            <person name="Ee R."/>
            <person name="Gan H.M."/>
            <person name="Chan C.S."/>
        </authorList>
    </citation>
    <scope>NUCLEOTIDE SEQUENCE [LARGE SCALE GENOMIC DNA]</scope>
    <source>
        <strain evidence="2 3">P9</strain>
    </source>
</reference>
<dbReference type="STRING" id="889306.KP78_25500"/>
<organism evidence="2 3">
    <name type="scientific">Jeotgalibacillus soli</name>
    <dbReference type="NCBI Taxonomy" id="889306"/>
    <lineage>
        <taxon>Bacteria</taxon>
        <taxon>Bacillati</taxon>
        <taxon>Bacillota</taxon>
        <taxon>Bacilli</taxon>
        <taxon>Bacillales</taxon>
        <taxon>Caryophanaceae</taxon>
        <taxon>Jeotgalibacillus</taxon>
    </lineage>
</organism>
<feature type="coiled-coil region" evidence="1">
    <location>
        <begin position="18"/>
        <end position="110"/>
    </location>
</feature>
<comment type="caution">
    <text evidence="2">The sequence shown here is derived from an EMBL/GenBank/DDBJ whole genome shotgun (WGS) entry which is preliminary data.</text>
</comment>
<name>A0A0C2VKQ2_9BACL</name>
<evidence type="ECO:0000313" key="2">
    <source>
        <dbReference type="EMBL" id="KIL45006.1"/>
    </source>
</evidence>
<gene>
    <name evidence="2" type="ORF">KP78_25500</name>
</gene>
<evidence type="ECO:0000256" key="1">
    <source>
        <dbReference type="SAM" id="Coils"/>
    </source>
</evidence>